<dbReference type="RefSeq" id="WP_137333720.1">
    <property type="nucleotide sequence ID" value="NZ_CP040077.1"/>
</dbReference>
<dbReference type="InterPro" id="IPR031982">
    <property type="entry name" value="PilE-like"/>
</dbReference>
<dbReference type="NCBIfam" id="TIGR02532">
    <property type="entry name" value="IV_pilin_GFxxxE"/>
    <property type="match status" value="1"/>
</dbReference>
<evidence type="ECO:0000313" key="2">
    <source>
        <dbReference type="Proteomes" id="UP000298656"/>
    </source>
</evidence>
<dbReference type="InterPro" id="IPR045584">
    <property type="entry name" value="Pilin-like"/>
</dbReference>
<dbReference type="SUPFAM" id="SSF54523">
    <property type="entry name" value="Pili subunits"/>
    <property type="match status" value="1"/>
</dbReference>
<gene>
    <name evidence="1" type="ORF">FAZ95_18210</name>
</gene>
<name>A0A4V1EHN7_9BURK</name>
<organism evidence="1 2">
    <name type="scientific">Trinickia violacea</name>
    <dbReference type="NCBI Taxonomy" id="2571746"/>
    <lineage>
        <taxon>Bacteria</taxon>
        <taxon>Pseudomonadati</taxon>
        <taxon>Pseudomonadota</taxon>
        <taxon>Betaproteobacteria</taxon>
        <taxon>Burkholderiales</taxon>
        <taxon>Burkholderiaceae</taxon>
        <taxon>Trinickia</taxon>
    </lineage>
</organism>
<dbReference type="EMBL" id="CP040077">
    <property type="protein sequence ID" value="QCP50910.1"/>
    <property type="molecule type" value="Genomic_DNA"/>
</dbReference>
<dbReference type="Gene3D" id="3.30.700.10">
    <property type="entry name" value="Glycoprotein, Type 4 Pilin"/>
    <property type="match status" value="1"/>
</dbReference>
<proteinExistence type="predicted"/>
<evidence type="ECO:0000313" key="1">
    <source>
        <dbReference type="EMBL" id="QCP50910.1"/>
    </source>
</evidence>
<sequence length="147" mass="15771">MRAGPNRRRAHGFTMLELIIALAIVAILAAYAVPSYRSHMARGYRIDAAAAVYRAAQYVEANAFAGLTTLPSGLDQSPQFGTAIYRLRLLPGDESNGGYAVEATAVDTGPMRDDACGAYVLDATGARSNRFVSKDGALNTDDCWHTR</sequence>
<dbReference type="KEGG" id="tvl:FAZ95_18210"/>
<accession>A0A4V1EHN7</accession>
<dbReference type="Proteomes" id="UP000298656">
    <property type="component" value="Chromosome 1"/>
</dbReference>
<protein>
    <submittedName>
        <fullName evidence="1">Prepilin-type N-terminal cleavage/methylation domain-containing protein</fullName>
    </submittedName>
</protein>
<dbReference type="InterPro" id="IPR012902">
    <property type="entry name" value="N_methyl_site"/>
</dbReference>
<reference evidence="1 2" key="1">
    <citation type="submission" date="2019-05" db="EMBL/GenBank/DDBJ databases">
        <title>Burkholderia sp. DHOD12, isolated from subtropical forest soil.</title>
        <authorList>
            <person name="Gao Z.-H."/>
            <person name="Qiu L.-H."/>
        </authorList>
    </citation>
    <scope>NUCLEOTIDE SEQUENCE [LARGE SCALE GENOMIC DNA]</scope>
    <source>
        <strain evidence="1 2">DHOD12</strain>
    </source>
</reference>
<dbReference type="AlphaFoldDB" id="A0A4V1EHN7"/>
<dbReference type="GO" id="GO:0043683">
    <property type="term" value="P:type IV pilus assembly"/>
    <property type="evidence" value="ECO:0007669"/>
    <property type="project" value="InterPro"/>
</dbReference>
<dbReference type="Pfam" id="PF16732">
    <property type="entry name" value="ComP_DUS"/>
    <property type="match status" value="1"/>
</dbReference>
<keyword evidence="2" id="KW-1185">Reference proteome</keyword>
<dbReference type="OrthoDB" id="8592370at2"/>
<dbReference type="Pfam" id="PF07963">
    <property type="entry name" value="N_methyl"/>
    <property type="match status" value="1"/>
</dbReference>